<accession>W5IK40</accession>
<evidence type="ECO:0000256" key="1">
    <source>
        <dbReference type="SAM" id="Phobius"/>
    </source>
</evidence>
<dbReference type="HOGENOM" id="CLU_075797_0_0_11"/>
<dbReference type="RefSeq" id="WP_006293266.1">
    <property type="nucleotide sequence ID" value="NZ_GG770225.1"/>
</dbReference>
<dbReference type="EMBL" id="ADCX01000004">
    <property type="protein sequence ID" value="EFG27257.1"/>
    <property type="molecule type" value="Genomic_DNA"/>
</dbReference>
<keyword evidence="1" id="KW-1133">Transmembrane helix</keyword>
<evidence type="ECO:0000313" key="3">
    <source>
        <dbReference type="Proteomes" id="UP000005777"/>
    </source>
</evidence>
<gene>
    <name evidence="2" type="ORF">HMPREF9020_00898</name>
</gene>
<comment type="caution">
    <text evidence="2">The sequence shown here is derived from an EMBL/GenBank/DDBJ whole genome shotgun (WGS) entry which is preliminary data.</text>
</comment>
<evidence type="ECO:0000313" key="2">
    <source>
        <dbReference type="EMBL" id="EFG27257.1"/>
    </source>
</evidence>
<dbReference type="Proteomes" id="UP000005777">
    <property type="component" value="Unassembled WGS sequence"/>
</dbReference>
<sequence>MTGPLQPFSRDNFGDNFSVMNAIGGVRGIIESILPALAFIVLFIATRSLGWTVLLSAILALAELLVRLIQKQSALGALSGLIVVAVCLLSAWLSKDARNFYFPGFVINAVCLLILLVSLAVKVPALGFLIELGRGQVKKEKGLPAFSVWLDSWNNDRGLHKAYVRATLVWTGLFLIRLLTEVPLYFLSALGALGAARLVLGIPFFALALWITWLVLADDLHRTKLQRQQAFEEAQAAGIPDENDSK</sequence>
<reference evidence="2 3" key="1">
    <citation type="submission" date="2012-01" db="EMBL/GenBank/DDBJ databases">
        <title>The Genome Sequence of Scardovia inopinata F0304.</title>
        <authorList>
            <consortium name="The Broad Institute Genome Sequencing Platform"/>
            <person name="Earl A."/>
            <person name="Ward D."/>
            <person name="Feldgarden M."/>
            <person name="Gevers D."/>
            <person name="Izard J."/>
            <person name="Baranova O.V."/>
            <person name="Blanton J.M."/>
            <person name="Tanner A.C."/>
            <person name="Dewhirst F.E."/>
            <person name="Young S.K."/>
            <person name="Zeng Q."/>
            <person name="Gargeya S."/>
            <person name="Fitzgerald M."/>
            <person name="Haas B."/>
            <person name="Abouelleil A."/>
            <person name="Alvarado L."/>
            <person name="Arachchi H.M."/>
            <person name="Berlin A."/>
            <person name="Chapman S.B."/>
            <person name="Gearin G."/>
            <person name="Goldberg J."/>
            <person name="Griggs A."/>
            <person name="Gujja S."/>
            <person name="Hansen M."/>
            <person name="Heiman D."/>
            <person name="Howarth C."/>
            <person name="Larimer J."/>
            <person name="Lui A."/>
            <person name="MacDonald P.J."/>
            <person name="McCowen C."/>
            <person name="Montmayeur A."/>
            <person name="Murphy C."/>
            <person name="Neiman D."/>
            <person name="Pearson M."/>
            <person name="Priest M."/>
            <person name="Roberts A."/>
            <person name="Saif S."/>
            <person name="Shea T."/>
            <person name="Sisk P."/>
            <person name="Stolte C."/>
            <person name="Sykes S."/>
            <person name="Wortman J."/>
            <person name="Nusbaum C."/>
            <person name="Birren B."/>
        </authorList>
    </citation>
    <scope>NUCLEOTIDE SEQUENCE [LARGE SCALE GENOMIC DNA]</scope>
    <source>
        <strain evidence="2 3">F0304</strain>
    </source>
</reference>
<dbReference type="PIRSF" id="PIRSF010219">
    <property type="entry name" value="UCP010219"/>
    <property type="match status" value="1"/>
</dbReference>
<feature type="transmembrane region" description="Helical" evidence="1">
    <location>
        <begin position="162"/>
        <end position="179"/>
    </location>
</feature>
<keyword evidence="1" id="KW-0812">Transmembrane</keyword>
<name>W5IK40_SCAIO</name>
<feature type="transmembrane region" description="Helical" evidence="1">
    <location>
        <begin position="74"/>
        <end position="93"/>
    </location>
</feature>
<protein>
    <recommendedName>
        <fullName evidence="4">DUF3159 domain-containing protein</fullName>
    </recommendedName>
</protein>
<dbReference type="InterPro" id="IPR016566">
    <property type="entry name" value="UCP010219"/>
</dbReference>
<keyword evidence="1" id="KW-0472">Membrane</keyword>
<dbReference type="eggNOG" id="ENOG5031MNQ">
    <property type="taxonomic scope" value="Bacteria"/>
</dbReference>
<feature type="transmembrane region" description="Helical" evidence="1">
    <location>
        <begin position="105"/>
        <end position="130"/>
    </location>
</feature>
<evidence type="ECO:0008006" key="4">
    <source>
        <dbReference type="Google" id="ProtNLM"/>
    </source>
</evidence>
<dbReference type="Pfam" id="PF11361">
    <property type="entry name" value="DUF3159"/>
    <property type="match status" value="1"/>
</dbReference>
<feature type="transmembrane region" description="Helical" evidence="1">
    <location>
        <begin position="36"/>
        <end position="62"/>
    </location>
</feature>
<organism evidence="2 3">
    <name type="scientific">Scardovia inopinata F0304</name>
    <dbReference type="NCBI Taxonomy" id="641146"/>
    <lineage>
        <taxon>Bacteria</taxon>
        <taxon>Bacillati</taxon>
        <taxon>Actinomycetota</taxon>
        <taxon>Actinomycetes</taxon>
        <taxon>Bifidobacteriales</taxon>
        <taxon>Bifidobacteriaceae</taxon>
        <taxon>Scardovia</taxon>
    </lineage>
</organism>
<dbReference type="AlphaFoldDB" id="W5IK40"/>
<keyword evidence="3" id="KW-1185">Reference proteome</keyword>
<proteinExistence type="predicted"/>
<feature type="transmembrane region" description="Helical" evidence="1">
    <location>
        <begin position="185"/>
        <end position="217"/>
    </location>
</feature>